<comment type="catalytic activity">
    <reaction evidence="11">
        <text>5,6-dihydrouridine(20b) in tRNA + NADP(+) = uridine(20b) in tRNA + NADPH + H(+)</text>
        <dbReference type="Rhea" id="RHEA:53356"/>
        <dbReference type="Rhea" id="RHEA-COMP:13537"/>
        <dbReference type="Rhea" id="RHEA-COMP:13538"/>
        <dbReference type="ChEBI" id="CHEBI:15378"/>
        <dbReference type="ChEBI" id="CHEBI:57783"/>
        <dbReference type="ChEBI" id="CHEBI:58349"/>
        <dbReference type="ChEBI" id="CHEBI:65315"/>
        <dbReference type="ChEBI" id="CHEBI:74443"/>
        <dbReference type="EC" id="1.3.1.90"/>
    </reaction>
    <physiologicalReaction direction="right-to-left" evidence="11">
        <dbReference type="Rhea" id="RHEA:53358"/>
    </physiologicalReaction>
</comment>
<comment type="function">
    <text evidence="16">Catalyzes the synthesis of dihydrouridine, a modified base found in the D-loop of most tRNAs.</text>
</comment>
<dbReference type="FunFam" id="3.20.20.70:FF:000159">
    <property type="entry name" value="tRNA-dihydrouridine synthase 4"/>
    <property type="match status" value="1"/>
</dbReference>
<dbReference type="EC" id="1.3.1.-" evidence="16"/>
<comment type="catalytic activity">
    <reaction evidence="10">
        <text>a 5,6-dihydrouridine in mRNA + NADP(+) = a uridine in mRNA + NADPH + H(+)</text>
        <dbReference type="Rhea" id="RHEA:69855"/>
        <dbReference type="Rhea" id="RHEA-COMP:14658"/>
        <dbReference type="Rhea" id="RHEA-COMP:17789"/>
        <dbReference type="ChEBI" id="CHEBI:15378"/>
        <dbReference type="ChEBI" id="CHEBI:57783"/>
        <dbReference type="ChEBI" id="CHEBI:58349"/>
        <dbReference type="ChEBI" id="CHEBI:65315"/>
        <dbReference type="ChEBI" id="CHEBI:74443"/>
    </reaction>
    <physiologicalReaction direction="right-to-left" evidence="10">
        <dbReference type="Rhea" id="RHEA:69857"/>
    </physiologicalReaction>
</comment>
<organism evidence="20 21">
    <name type="scientific">Maudiozyma humilis</name>
    <name type="common">Sour dough yeast</name>
    <name type="synonym">Kazachstania humilis</name>
    <dbReference type="NCBI Taxonomy" id="51915"/>
    <lineage>
        <taxon>Eukaryota</taxon>
        <taxon>Fungi</taxon>
        <taxon>Dikarya</taxon>
        <taxon>Ascomycota</taxon>
        <taxon>Saccharomycotina</taxon>
        <taxon>Saccharomycetes</taxon>
        <taxon>Saccharomycetales</taxon>
        <taxon>Saccharomycetaceae</taxon>
        <taxon>Maudiozyma</taxon>
    </lineage>
</organism>
<feature type="binding site" evidence="18">
    <location>
        <begin position="251"/>
        <end position="252"/>
    </location>
    <ligand>
        <name>FMN</name>
        <dbReference type="ChEBI" id="CHEBI:58210"/>
    </ligand>
</feature>
<comment type="catalytic activity">
    <reaction evidence="9">
        <text>a 5,6-dihydrouridine in mRNA + NAD(+) = a uridine in mRNA + NADH + H(+)</text>
        <dbReference type="Rhea" id="RHEA:69851"/>
        <dbReference type="Rhea" id="RHEA-COMP:14658"/>
        <dbReference type="Rhea" id="RHEA-COMP:17789"/>
        <dbReference type="ChEBI" id="CHEBI:15378"/>
        <dbReference type="ChEBI" id="CHEBI:57540"/>
        <dbReference type="ChEBI" id="CHEBI:57945"/>
        <dbReference type="ChEBI" id="CHEBI:65315"/>
        <dbReference type="ChEBI" id="CHEBI:74443"/>
    </reaction>
    <physiologicalReaction direction="right-to-left" evidence="9">
        <dbReference type="Rhea" id="RHEA:69853"/>
    </physiologicalReaction>
</comment>
<dbReference type="EMBL" id="BTGD01000011">
    <property type="protein sequence ID" value="GMM57100.1"/>
    <property type="molecule type" value="Genomic_DNA"/>
</dbReference>
<keyword evidence="21" id="KW-1185">Reference proteome</keyword>
<dbReference type="Proteomes" id="UP001377567">
    <property type="component" value="Unassembled WGS sequence"/>
</dbReference>
<reference evidence="20 21" key="1">
    <citation type="journal article" date="2023" name="Elife">
        <title>Identification of key yeast species and microbe-microbe interactions impacting larval growth of Drosophila in the wild.</title>
        <authorList>
            <person name="Mure A."/>
            <person name="Sugiura Y."/>
            <person name="Maeda R."/>
            <person name="Honda K."/>
            <person name="Sakurai N."/>
            <person name="Takahashi Y."/>
            <person name="Watada M."/>
            <person name="Katoh T."/>
            <person name="Gotoh A."/>
            <person name="Gotoh Y."/>
            <person name="Taniguchi I."/>
            <person name="Nakamura K."/>
            <person name="Hayashi T."/>
            <person name="Katayama T."/>
            <person name="Uemura T."/>
            <person name="Hattori Y."/>
        </authorList>
    </citation>
    <scope>NUCLEOTIDE SEQUENCE [LARGE SCALE GENOMIC DNA]</scope>
    <source>
        <strain evidence="20 21">KH-74</strain>
    </source>
</reference>
<dbReference type="PANTHER" id="PTHR11082">
    <property type="entry name" value="TRNA-DIHYDROURIDINE SYNTHASE"/>
    <property type="match status" value="1"/>
</dbReference>
<keyword evidence="4" id="KW-0507">mRNA processing</keyword>
<evidence type="ECO:0000256" key="13">
    <source>
        <dbReference type="ARBA" id="ARBA00051932"/>
    </source>
</evidence>
<keyword evidence="2 16" id="KW-0285">Flavoprotein</keyword>
<evidence type="ECO:0000256" key="9">
    <source>
        <dbReference type="ARBA" id="ARBA00048342"/>
    </source>
</evidence>
<comment type="catalytic activity">
    <reaction evidence="12">
        <text>5,6-dihydrouridine(20a) in tRNA + NAD(+) = uridine(20a) in tRNA + NADH + H(+)</text>
        <dbReference type="Rhea" id="RHEA:53348"/>
        <dbReference type="Rhea" id="RHEA-COMP:13535"/>
        <dbReference type="Rhea" id="RHEA-COMP:13536"/>
        <dbReference type="ChEBI" id="CHEBI:15378"/>
        <dbReference type="ChEBI" id="CHEBI:57540"/>
        <dbReference type="ChEBI" id="CHEBI:57945"/>
        <dbReference type="ChEBI" id="CHEBI:65315"/>
        <dbReference type="ChEBI" id="CHEBI:74443"/>
        <dbReference type="EC" id="1.3.1.90"/>
    </reaction>
    <physiologicalReaction direction="right-to-left" evidence="12">
        <dbReference type="Rhea" id="RHEA:53350"/>
    </physiologicalReaction>
</comment>
<dbReference type="InterPro" id="IPR018517">
    <property type="entry name" value="tRNA_hU_synthase_CS"/>
</dbReference>
<comment type="similarity">
    <text evidence="15">Belongs to the Dus family. Dus4 subfamily.</text>
</comment>
<dbReference type="Pfam" id="PF01207">
    <property type="entry name" value="Dus"/>
    <property type="match status" value="1"/>
</dbReference>
<dbReference type="InterPro" id="IPR013785">
    <property type="entry name" value="Aldolase_TIM"/>
</dbReference>
<dbReference type="GO" id="GO:0102266">
    <property type="term" value="F:tRNA-dihydrouridine20a synthase activity"/>
    <property type="evidence" value="ECO:0007669"/>
    <property type="project" value="UniProtKB-EC"/>
</dbReference>
<dbReference type="PROSITE" id="PS01136">
    <property type="entry name" value="UPF0034"/>
    <property type="match status" value="1"/>
</dbReference>
<keyword evidence="5 16" id="KW-0819">tRNA processing</keyword>
<comment type="similarity">
    <text evidence="16">Belongs to the dus family.</text>
</comment>
<proteinExistence type="inferred from homology"/>
<evidence type="ECO:0000256" key="10">
    <source>
        <dbReference type="ARBA" id="ARBA00049447"/>
    </source>
</evidence>
<dbReference type="Gene3D" id="3.20.20.70">
    <property type="entry name" value="Aldolase class I"/>
    <property type="match status" value="1"/>
</dbReference>
<evidence type="ECO:0000256" key="5">
    <source>
        <dbReference type="ARBA" id="ARBA00022694"/>
    </source>
</evidence>
<evidence type="ECO:0000256" key="18">
    <source>
        <dbReference type="PIRSR" id="PIRSR006621-2"/>
    </source>
</evidence>
<feature type="binding site" evidence="18">
    <location>
        <begin position="39"/>
        <end position="41"/>
    </location>
    <ligand>
        <name>FMN</name>
        <dbReference type="ChEBI" id="CHEBI:58210"/>
    </ligand>
</feature>
<evidence type="ECO:0000256" key="3">
    <source>
        <dbReference type="ARBA" id="ARBA00022643"/>
    </source>
</evidence>
<dbReference type="GO" id="GO:0050660">
    <property type="term" value="F:flavin adenine dinucleotide binding"/>
    <property type="evidence" value="ECO:0007669"/>
    <property type="project" value="InterPro"/>
</dbReference>
<evidence type="ECO:0000256" key="1">
    <source>
        <dbReference type="ARBA" id="ARBA00001917"/>
    </source>
</evidence>
<evidence type="ECO:0000256" key="14">
    <source>
        <dbReference type="ARBA" id="ARBA00052996"/>
    </source>
</evidence>
<keyword evidence="18" id="KW-0547">Nucleotide-binding</keyword>
<evidence type="ECO:0000256" key="4">
    <source>
        <dbReference type="ARBA" id="ARBA00022664"/>
    </source>
</evidence>
<evidence type="ECO:0000256" key="8">
    <source>
        <dbReference type="ARBA" id="ARBA00023027"/>
    </source>
</evidence>
<sequence length="349" mass="39574">MLPATEMKVPPPKKNRNDPLHIIKTRQQTHGRPATIAGPMVRYSKLPFRQVCRDYDVDIVYTPMMLAREFVRNAQARITDFSTNDADTPTIIQVGVNNTTDLLRFVEMVAPFVDGVGINCGCPIKEQLREGIGCAMIYNEELLVEMVKAVKDKYGDTLRLETKIRIHEHTAPERTLRMCKQLCEVGVDWITVHGRLRTTRSSQPVDLDAIKYIVDGLSDYDVPVVANGDCFTKSDMERIAAFTGAKGVMSARGVLSNPALFAGYDVCPWGCVERFVNYCIEFGGLPFQLAQHHIFCMFESMKLSKDHIRGLMNTRSMPAMLDWLDEHFDLRRPDEAEFGERIEAPMHEL</sequence>
<evidence type="ECO:0000313" key="20">
    <source>
        <dbReference type="EMBL" id="GMM57100.1"/>
    </source>
</evidence>
<evidence type="ECO:0000256" key="15">
    <source>
        <dbReference type="ARBA" id="ARBA00060741"/>
    </source>
</evidence>
<comment type="caution">
    <text evidence="20">The sequence shown here is derived from an EMBL/GenBank/DDBJ whole genome shotgun (WGS) entry which is preliminary data.</text>
</comment>
<dbReference type="InterPro" id="IPR001269">
    <property type="entry name" value="DUS_fam"/>
</dbReference>
<evidence type="ECO:0000256" key="11">
    <source>
        <dbReference type="ARBA" id="ARBA00050434"/>
    </source>
</evidence>
<keyword evidence="6" id="KW-0521">NADP</keyword>
<keyword evidence="8" id="KW-0520">NAD</keyword>
<dbReference type="GO" id="GO:0006397">
    <property type="term" value="P:mRNA processing"/>
    <property type="evidence" value="ECO:0007669"/>
    <property type="project" value="UniProtKB-KW"/>
</dbReference>
<accession>A0AAV5RZR0</accession>
<dbReference type="AlphaFoldDB" id="A0AAV5RZR0"/>
<dbReference type="CDD" id="cd02801">
    <property type="entry name" value="DUS_like_FMN"/>
    <property type="match status" value="1"/>
</dbReference>
<dbReference type="GO" id="GO:0102267">
    <property type="term" value="F:tRNA-dihydrouridine20b synthase activity"/>
    <property type="evidence" value="ECO:0007669"/>
    <property type="project" value="UniProtKB-ARBA"/>
</dbReference>
<evidence type="ECO:0000256" key="7">
    <source>
        <dbReference type="ARBA" id="ARBA00023002"/>
    </source>
</evidence>
<keyword evidence="3 16" id="KW-0288">FMN</keyword>
<evidence type="ECO:0000259" key="19">
    <source>
        <dbReference type="Pfam" id="PF01207"/>
    </source>
</evidence>
<keyword evidence="7 16" id="KW-0560">Oxidoreductase</keyword>
<evidence type="ECO:0000256" key="2">
    <source>
        <dbReference type="ARBA" id="ARBA00022630"/>
    </source>
</evidence>
<comment type="catalytic activity">
    <reaction evidence="13">
        <text>5,6-dihydrouridine(20b) in tRNA + NAD(+) = uridine(20b) in tRNA + NADH + H(+)</text>
        <dbReference type="Rhea" id="RHEA:53352"/>
        <dbReference type="Rhea" id="RHEA-COMP:13537"/>
        <dbReference type="Rhea" id="RHEA-COMP:13538"/>
        <dbReference type="ChEBI" id="CHEBI:15378"/>
        <dbReference type="ChEBI" id="CHEBI:57540"/>
        <dbReference type="ChEBI" id="CHEBI:57945"/>
        <dbReference type="ChEBI" id="CHEBI:65315"/>
        <dbReference type="ChEBI" id="CHEBI:74443"/>
        <dbReference type="EC" id="1.3.1.90"/>
    </reaction>
    <physiologicalReaction direction="right-to-left" evidence="13">
        <dbReference type="Rhea" id="RHEA:53354"/>
    </physiologicalReaction>
</comment>
<evidence type="ECO:0000256" key="12">
    <source>
        <dbReference type="ARBA" id="ARBA00051779"/>
    </source>
</evidence>
<evidence type="ECO:0000313" key="21">
    <source>
        <dbReference type="Proteomes" id="UP001377567"/>
    </source>
</evidence>
<evidence type="ECO:0000256" key="16">
    <source>
        <dbReference type="PIRNR" id="PIRNR006621"/>
    </source>
</evidence>
<dbReference type="InterPro" id="IPR035587">
    <property type="entry name" value="DUS-like_FMN-bd"/>
</dbReference>
<feature type="domain" description="DUS-like FMN-binding" evidence="19">
    <location>
        <begin position="36"/>
        <end position="305"/>
    </location>
</feature>
<dbReference type="PIRSF" id="PIRSF006621">
    <property type="entry name" value="Dus"/>
    <property type="match status" value="1"/>
</dbReference>
<evidence type="ECO:0000256" key="17">
    <source>
        <dbReference type="PIRSR" id="PIRSR006621-1"/>
    </source>
</evidence>
<protein>
    <recommendedName>
        <fullName evidence="16">tRNA-dihydrouridine synthase</fullName>
        <ecNumber evidence="16">1.3.1.-</ecNumber>
    </recommendedName>
</protein>
<name>A0AAV5RZR0_MAUHU</name>
<dbReference type="PANTHER" id="PTHR11082:SF31">
    <property type="entry name" value="TRNA-DIHYDROURIDINE(20A_20B) SYNTHASE [NAD(P)+]-LIKE"/>
    <property type="match status" value="1"/>
</dbReference>
<feature type="binding site" evidence="18">
    <location>
        <position position="193"/>
    </location>
    <ligand>
        <name>FMN</name>
        <dbReference type="ChEBI" id="CHEBI:58210"/>
    </ligand>
</feature>
<evidence type="ECO:0000256" key="6">
    <source>
        <dbReference type="ARBA" id="ARBA00022857"/>
    </source>
</evidence>
<feature type="binding site" evidence="18">
    <location>
        <position position="93"/>
    </location>
    <ligand>
        <name>FMN</name>
        <dbReference type="ChEBI" id="CHEBI:58210"/>
    </ligand>
</feature>
<comment type="catalytic activity">
    <reaction evidence="14">
        <text>5,6-dihydrouridine(20a) in tRNA + NADP(+) = uridine(20a) in tRNA + NADPH + H(+)</text>
        <dbReference type="Rhea" id="RHEA:53344"/>
        <dbReference type="Rhea" id="RHEA-COMP:13535"/>
        <dbReference type="Rhea" id="RHEA-COMP:13536"/>
        <dbReference type="ChEBI" id="CHEBI:15378"/>
        <dbReference type="ChEBI" id="CHEBI:57783"/>
        <dbReference type="ChEBI" id="CHEBI:58349"/>
        <dbReference type="ChEBI" id="CHEBI:65315"/>
        <dbReference type="ChEBI" id="CHEBI:74443"/>
        <dbReference type="EC" id="1.3.1.90"/>
    </reaction>
    <physiologicalReaction direction="right-to-left" evidence="14">
        <dbReference type="Rhea" id="RHEA:53346"/>
    </physiologicalReaction>
</comment>
<feature type="active site" description="Proton donor" evidence="17">
    <location>
        <position position="122"/>
    </location>
</feature>
<comment type="cofactor">
    <cofactor evidence="1 16 18">
        <name>FMN</name>
        <dbReference type="ChEBI" id="CHEBI:58210"/>
    </cofactor>
</comment>
<dbReference type="SUPFAM" id="SSF51395">
    <property type="entry name" value="FMN-linked oxidoreductases"/>
    <property type="match status" value="1"/>
</dbReference>
<gene>
    <name evidence="20" type="ORF">DAKH74_037160</name>
</gene>